<dbReference type="CDD" id="cd03319">
    <property type="entry name" value="L-Ala-DL-Glu_epimerase"/>
    <property type="match status" value="1"/>
</dbReference>
<dbReference type="EC" id="5.1.1.-" evidence="7"/>
<comment type="similarity">
    <text evidence="1 7">Belongs to the mandelate racemase/muconate lactonizing enzyme family.</text>
</comment>
<dbReference type="GO" id="GO:0016855">
    <property type="term" value="F:racemase and epimerase activity, acting on amino acids and derivatives"/>
    <property type="evidence" value="ECO:0007669"/>
    <property type="project" value="UniProtKB-UniRule"/>
</dbReference>
<proteinExistence type="inferred from homology"/>
<dbReference type="EMBL" id="DSXR01000130">
    <property type="protein sequence ID" value="HGS88635.1"/>
    <property type="molecule type" value="Genomic_DNA"/>
</dbReference>
<evidence type="ECO:0000256" key="2">
    <source>
        <dbReference type="ARBA" id="ARBA00022723"/>
    </source>
</evidence>
<dbReference type="GO" id="GO:0009063">
    <property type="term" value="P:amino acid catabolic process"/>
    <property type="evidence" value="ECO:0007669"/>
    <property type="project" value="InterPro"/>
</dbReference>
<gene>
    <name evidence="9" type="ORF">ENT17_13615</name>
</gene>
<dbReference type="InterPro" id="IPR034603">
    <property type="entry name" value="Dipeptide_epimerase"/>
</dbReference>
<accession>A0A7C4L3P1</accession>
<keyword evidence="4 7" id="KW-0413">Isomerase</keyword>
<feature type="domain" description="Mandelate racemase/muconate lactonizing enzyme C-terminal" evidence="8">
    <location>
        <begin position="134"/>
        <end position="225"/>
    </location>
</feature>
<dbReference type="SFLD" id="SFLDS00001">
    <property type="entry name" value="Enolase"/>
    <property type="match status" value="1"/>
</dbReference>
<dbReference type="InterPro" id="IPR018110">
    <property type="entry name" value="Mandel_Rmase/mucon_lact_enz_CS"/>
</dbReference>
<name>A0A7C4L3P1_9CHLR</name>
<dbReference type="InterPro" id="IPR029017">
    <property type="entry name" value="Enolase-like_N"/>
</dbReference>
<keyword evidence="3 6" id="KW-0460">Magnesium</keyword>
<feature type="active site" description="Proton acceptor; specific for (R)-substrate epimerization" evidence="5">
    <location>
        <position position="153"/>
    </location>
</feature>
<dbReference type="SMART" id="SM00922">
    <property type="entry name" value="MR_MLE"/>
    <property type="match status" value="1"/>
</dbReference>
<feature type="binding site" evidence="6">
    <location>
        <position position="204"/>
    </location>
    <ligand>
        <name>Mg(2+)</name>
        <dbReference type="ChEBI" id="CHEBI:18420"/>
    </ligand>
</feature>
<dbReference type="SUPFAM" id="SSF51604">
    <property type="entry name" value="Enolase C-terminal domain-like"/>
    <property type="match status" value="1"/>
</dbReference>
<dbReference type="Pfam" id="PF13378">
    <property type="entry name" value="MR_MLE_C"/>
    <property type="match status" value="1"/>
</dbReference>
<evidence type="ECO:0000256" key="1">
    <source>
        <dbReference type="ARBA" id="ARBA00008031"/>
    </source>
</evidence>
<dbReference type="InterPro" id="IPR029065">
    <property type="entry name" value="Enolase_C-like"/>
</dbReference>
<evidence type="ECO:0000259" key="8">
    <source>
        <dbReference type="SMART" id="SM00922"/>
    </source>
</evidence>
<comment type="caution">
    <text evidence="9">The sequence shown here is derived from an EMBL/GenBank/DDBJ whole genome shotgun (WGS) entry which is preliminary data.</text>
</comment>
<evidence type="ECO:0000256" key="5">
    <source>
        <dbReference type="PIRSR" id="PIRSR634603-1"/>
    </source>
</evidence>
<evidence type="ECO:0000256" key="4">
    <source>
        <dbReference type="ARBA" id="ARBA00023235"/>
    </source>
</evidence>
<dbReference type="SUPFAM" id="SSF54826">
    <property type="entry name" value="Enolase N-terminal domain-like"/>
    <property type="match status" value="1"/>
</dbReference>
<dbReference type="PANTHER" id="PTHR48080">
    <property type="entry name" value="D-GALACTONATE DEHYDRATASE-RELATED"/>
    <property type="match status" value="1"/>
</dbReference>
<evidence type="ECO:0000256" key="3">
    <source>
        <dbReference type="ARBA" id="ARBA00022842"/>
    </source>
</evidence>
<dbReference type="PROSITE" id="PS00909">
    <property type="entry name" value="MR_MLE_2"/>
    <property type="match status" value="1"/>
</dbReference>
<feature type="binding site" evidence="6">
    <location>
        <position position="178"/>
    </location>
    <ligand>
        <name>Mg(2+)</name>
        <dbReference type="ChEBI" id="CHEBI:18420"/>
    </ligand>
</feature>
<protein>
    <recommendedName>
        <fullName evidence="7">Dipeptide epimerase</fullName>
        <ecNumber evidence="7">5.1.1.-</ecNumber>
    </recommendedName>
</protein>
<dbReference type="AlphaFoldDB" id="A0A7C4L3P1"/>
<dbReference type="Gene3D" id="3.20.20.120">
    <property type="entry name" value="Enolase-like C-terminal domain"/>
    <property type="match status" value="1"/>
</dbReference>
<sequence>MVICRMQWQKLTLILRNPFRLSYGVSETRETYWLRLDKDAGWGEATLPPYYGVDFASFEEYWQKMSQTGRRLPETPAEIEEWLGEEGPPAARAALDLALYDSIGLTHNLPLYKLLGLPYPSGLPTSFTIAIDTPDAMAQQAAEHPEFPIIKVKLGSDDDLTRLRAVRSARPDARLRVDANAGWSFEDALYNIRAMENLDLEMIEQPLGVHEIEAMGELQKVTSIPLVADESVRTLADIEKLAQAGIAGVNLKLMKAGGLTPTLRMVNRARELGLKVMLGCMVETSLGTTAMAHLCGLAEWIDLDAPLLIANDPFEGITYDKNLRIRVPERPGLGVILKTVEAVEEKNGDHEQH</sequence>
<comment type="cofactor">
    <cofactor evidence="6 7">
        <name>Mg(2+)</name>
        <dbReference type="ChEBI" id="CHEBI:18420"/>
    </cofactor>
    <text evidence="6 7">Binds 1 Mg(2+) ion per subunit.</text>
</comment>
<dbReference type="PANTHER" id="PTHR48080:SF3">
    <property type="entry name" value="ENOLASE SUPERFAMILY MEMBER DDB_G0284701"/>
    <property type="match status" value="1"/>
</dbReference>
<organism evidence="9">
    <name type="scientific">Bellilinea caldifistulae</name>
    <dbReference type="NCBI Taxonomy" id="360411"/>
    <lineage>
        <taxon>Bacteria</taxon>
        <taxon>Bacillati</taxon>
        <taxon>Chloroflexota</taxon>
        <taxon>Anaerolineae</taxon>
        <taxon>Anaerolineales</taxon>
        <taxon>Anaerolineaceae</taxon>
        <taxon>Bellilinea</taxon>
    </lineage>
</organism>
<reference evidence="9" key="1">
    <citation type="journal article" date="2020" name="mSystems">
        <title>Genome- and Community-Level Interaction Insights into Carbon Utilization and Element Cycling Functions of Hydrothermarchaeota in Hydrothermal Sediment.</title>
        <authorList>
            <person name="Zhou Z."/>
            <person name="Liu Y."/>
            <person name="Xu W."/>
            <person name="Pan J."/>
            <person name="Luo Z.H."/>
            <person name="Li M."/>
        </authorList>
    </citation>
    <scope>NUCLEOTIDE SEQUENCE [LARGE SCALE GENOMIC DNA]</scope>
    <source>
        <strain evidence="9">SpSt-556</strain>
    </source>
</reference>
<evidence type="ECO:0000313" key="9">
    <source>
        <dbReference type="EMBL" id="HGS88635.1"/>
    </source>
</evidence>
<dbReference type="SFLD" id="SFLDF00009">
    <property type="entry name" value="o-succinylbenzoate_synthase"/>
    <property type="match status" value="1"/>
</dbReference>
<evidence type="ECO:0000256" key="7">
    <source>
        <dbReference type="RuleBase" id="RU366006"/>
    </source>
</evidence>
<keyword evidence="2 6" id="KW-0479">Metal-binding</keyword>
<evidence type="ECO:0000256" key="6">
    <source>
        <dbReference type="PIRSR" id="PIRSR634603-3"/>
    </source>
</evidence>
<dbReference type="InterPro" id="IPR036849">
    <property type="entry name" value="Enolase-like_C_sf"/>
</dbReference>
<dbReference type="GO" id="GO:0046872">
    <property type="term" value="F:metal ion binding"/>
    <property type="evidence" value="ECO:0007669"/>
    <property type="project" value="UniProtKB-KW"/>
</dbReference>
<dbReference type="InterPro" id="IPR034593">
    <property type="entry name" value="DgoD-like"/>
</dbReference>
<feature type="active site" description="Proton acceptor; specific for (S)-substrate epimerization" evidence="5">
    <location>
        <position position="252"/>
    </location>
</feature>
<dbReference type="InterPro" id="IPR013342">
    <property type="entry name" value="Mandelate_racemase_C"/>
</dbReference>
<dbReference type="Gene3D" id="3.30.390.10">
    <property type="entry name" value="Enolase-like, N-terminal domain"/>
    <property type="match status" value="1"/>
</dbReference>
<dbReference type="SFLD" id="SFLDG00180">
    <property type="entry name" value="muconate_cycloisomerase"/>
    <property type="match status" value="1"/>
</dbReference>
<feature type="binding site" evidence="6">
    <location>
        <position position="229"/>
    </location>
    <ligand>
        <name>Mg(2+)</name>
        <dbReference type="ChEBI" id="CHEBI:18420"/>
    </ligand>
</feature>